<proteinExistence type="predicted"/>
<evidence type="ECO:0000313" key="2">
    <source>
        <dbReference type="EMBL" id="VDN14763.1"/>
    </source>
</evidence>
<keyword evidence="3" id="KW-1185">Reference proteome</keyword>
<feature type="region of interest" description="Disordered" evidence="1">
    <location>
        <begin position="216"/>
        <end position="248"/>
    </location>
</feature>
<feature type="compositionally biased region" description="Basic and acidic residues" evidence="1">
    <location>
        <begin position="235"/>
        <end position="248"/>
    </location>
</feature>
<dbReference type="EMBL" id="UYRU01060308">
    <property type="protein sequence ID" value="VDN14763.1"/>
    <property type="molecule type" value="Genomic_DNA"/>
</dbReference>
<dbReference type="AlphaFoldDB" id="A0A3P7LUU0"/>
<sequence>MSAFYYLLERKLNMTTGVPVPKLLHPLINRFEGEVDGGTCAPFQRLISLPREVESCQWRSSFKVLRPPDLTSLSNSTAFQLPRLLSPQQIHCLNSVAGCRIPDTTKKPPEIPLLRSQSASVPIAPRLELLKYDFITGPDNRPATVKEPTILRLPPSAFASFVPPEQSFSSKSSLNREQTASTVMQEVSVQVEESLGPTQRNALAKEGDHLQAPPTCVAGNGPLVDKSSQCSPRKCKSEKEERIKEEEQKTPLFEIKDNPQETPVLQPQGLGSRNRRIHWKIELVGNLGAFKADTFAQKDVGNKDKSAKVFSNSLTCYAPGVVEWLIQ</sequence>
<name>A0A3P7LUU0_DIBLA</name>
<reference evidence="2 3" key="1">
    <citation type="submission" date="2018-11" db="EMBL/GenBank/DDBJ databases">
        <authorList>
            <consortium name="Pathogen Informatics"/>
        </authorList>
    </citation>
    <scope>NUCLEOTIDE SEQUENCE [LARGE SCALE GENOMIC DNA]</scope>
</reference>
<dbReference type="Proteomes" id="UP000281553">
    <property type="component" value="Unassembled WGS sequence"/>
</dbReference>
<protein>
    <submittedName>
        <fullName evidence="2">Uncharacterized protein</fullName>
    </submittedName>
</protein>
<evidence type="ECO:0000313" key="3">
    <source>
        <dbReference type="Proteomes" id="UP000281553"/>
    </source>
</evidence>
<gene>
    <name evidence="2" type="ORF">DILT_LOCUS10594</name>
</gene>
<evidence type="ECO:0000256" key="1">
    <source>
        <dbReference type="SAM" id="MobiDB-lite"/>
    </source>
</evidence>
<dbReference type="OrthoDB" id="10342534at2759"/>
<accession>A0A3P7LUU0</accession>
<organism evidence="2 3">
    <name type="scientific">Dibothriocephalus latus</name>
    <name type="common">Fish tapeworm</name>
    <name type="synonym">Diphyllobothrium latum</name>
    <dbReference type="NCBI Taxonomy" id="60516"/>
    <lineage>
        <taxon>Eukaryota</taxon>
        <taxon>Metazoa</taxon>
        <taxon>Spiralia</taxon>
        <taxon>Lophotrochozoa</taxon>
        <taxon>Platyhelminthes</taxon>
        <taxon>Cestoda</taxon>
        <taxon>Eucestoda</taxon>
        <taxon>Diphyllobothriidea</taxon>
        <taxon>Diphyllobothriidae</taxon>
        <taxon>Dibothriocephalus</taxon>
    </lineage>
</organism>